<feature type="domain" description="Pseudouridine synthase I TruA alpha/beta" evidence="7">
    <location>
        <begin position="608"/>
        <end position="689"/>
    </location>
</feature>
<dbReference type="InterPro" id="IPR041708">
    <property type="entry name" value="PUS1/PUS2-like"/>
</dbReference>
<keyword evidence="3" id="KW-0413">Isomerase</keyword>
<dbReference type="InterPro" id="IPR020094">
    <property type="entry name" value="TruA/RsuA/RluB/E/F_N"/>
</dbReference>
<dbReference type="KEGG" id="lbz:LBRM_13_1350"/>
<dbReference type="FunFam" id="3.30.70.660:FF:000035">
    <property type="entry name" value="tRNA pseudouridine synthase"/>
    <property type="match status" value="1"/>
</dbReference>
<dbReference type="VEuPathDB" id="TriTrypDB:LbrM.13.1350"/>
<dbReference type="GO" id="GO:0009982">
    <property type="term" value="F:pseudouridine synthase activity"/>
    <property type="evidence" value="ECO:0007669"/>
    <property type="project" value="InterPro"/>
</dbReference>
<dbReference type="InParanoid" id="A4H7D9"/>
<accession>A4H7D9</accession>
<dbReference type="STRING" id="5660.A4H7D9"/>
<feature type="binding site" evidence="5">
    <location>
        <position position="284"/>
    </location>
    <ligand>
        <name>substrate</name>
    </ligand>
</feature>
<dbReference type="GO" id="GO:0003723">
    <property type="term" value="F:RNA binding"/>
    <property type="evidence" value="ECO:0007669"/>
    <property type="project" value="InterPro"/>
</dbReference>
<evidence type="ECO:0000259" key="7">
    <source>
        <dbReference type="Pfam" id="PF01416"/>
    </source>
</evidence>
<dbReference type="RefSeq" id="XP_001563275.1">
    <property type="nucleotide sequence ID" value="XM_001563225.1"/>
</dbReference>
<protein>
    <recommendedName>
        <fullName evidence="7">Pseudouridine synthase I TruA alpha/beta domain-containing protein</fullName>
    </recommendedName>
</protein>
<dbReference type="EMBL" id="FR798987">
    <property type="protein sequence ID" value="CAM45698.1"/>
    <property type="molecule type" value="Genomic_DNA"/>
</dbReference>
<feature type="compositionally biased region" description="Acidic residues" evidence="6">
    <location>
        <begin position="434"/>
        <end position="443"/>
    </location>
</feature>
<comment type="similarity">
    <text evidence="1">Belongs to the tRNA pseudouridine synthase TruA family.</text>
</comment>
<feature type="region of interest" description="Disordered" evidence="6">
    <location>
        <begin position="409"/>
        <end position="443"/>
    </location>
</feature>
<dbReference type="PANTHER" id="PTHR11142:SF9">
    <property type="entry name" value="TRNA PSEUDOURIDINE SYNTHASE-RELATED"/>
    <property type="match status" value="1"/>
</dbReference>
<evidence type="ECO:0000256" key="3">
    <source>
        <dbReference type="ARBA" id="ARBA00023235"/>
    </source>
</evidence>
<sequence length="764" mass="85224">MCTHSHTPLRPFAYVQSTLAEDAAASPLTQTATKARARTAAVVIRSAALRRRPTSGYPSHSCRGATMSSPCADGVMPAPAEEAKMSEQPAPKAPPLEPIIPGCTPYKYYRVPEGLKRIRRKQKVGIIFGYVGECYCGLQWNHLPEYPTVEEALMKALFETDMISEVNFANFKVQQLLNFERASRTDKGVHALRNVVSVAVMLPYDPAYAKRRLAAMQEHTKGTAAGETHNVDGDSEEDANDAIFSCEEAKRLLNKALPRDLHVYGVVPVTRSFNAYLNCGGRRYEYYLPTFSLMTEEEYSKTYFPTSLAPSQPTLKEVGFVPGKHGKPSAPRAALATEEEEEAQRRKHKNSGRKNKGHFPKRKTAKTAARTVETAEAGTAPPDSTPTLEGEGGASVPETMAPRHAELLGSSSETAADPTNPIARNDGAARECDSDTESQDSDVEVQAALERVSKRRPYEDNYVTHFHDGLFESMILFRTIPTDAMRHIARYRLAAEQLQHIRRLFHEYEGTHCYHNFTPGGRSYDASCYRFIRGVSVSDPFIVSPEEALLQDSIDCWSLNHFYSPDERVTATYAEWMTEGETTELQNTITFASEQGKLHVPKSVDTALQERMRQHIRDVYAGGIEVVRIELDGQSFMLNQIRKMIGAVVCIAAAGLPLNHIRDVLLRKGVRRGIPMVPANGLFLSYLDFSGYNRRLKRIQSDGNNGSGKATLDVEAGVDAEEVESQRRRIIAVVLRNEMAEDIMGKWMRSLRHVLRLAWKHTLD</sequence>
<keyword evidence="9" id="KW-1185">Reference proteome</keyword>
<proteinExistence type="inferred from homology"/>
<dbReference type="CDD" id="cd02568">
    <property type="entry name" value="PseudoU_synth_PUS1_PUS2"/>
    <property type="match status" value="1"/>
</dbReference>
<keyword evidence="2" id="KW-0819">tRNA processing</keyword>
<dbReference type="InterPro" id="IPR020097">
    <property type="entry name" value="PsdUridine_synth_TruA_a/b_dom"/>
</dbReference>
<feature type="active site" description="Nucleophile" evidence="4">
    <location>
        <position position="186"/>
    </location>
</feature>
<feature type="compositionally biased region" description="Basic residues" evidence="6">
    <location>
        <begin position="345"/>
        <end position="365"/>
    </location>
</feature>
<dbReference type="Pfam" id="PF01416">
    <property type="entry name" value="PseudoU_synth_1"/>
    <property type="match status" value="1"/>
</dbReference>
<evidence type="ECO:0000256" key="2">
    <source>
        <dbReference type="ARBA" id="ARBA00022694"/>
    </source>
</evidence>
<dbReference type="Proteomes" id="UP000007258">
    <property type="component" value="Chromosome 13"/>
</dbReference>
<dbReference type="FunCoup" id="A4H7D9">
    <property type="interactions" value="416"/>
</dbReference>
<dbReference type="GO" id="GO:0031119">
    <property type="term" value="P:tRNA pseudouridine synthesis"/>
    <property type="evidence" value="ECO:0007669"/>
    <property type="project" value="InterPro"/>
</dbReference>
<dbReference type="GO" id="GO:0005634">
    <property type="term" value="C:nucleus"/>
    <property type="evidence" value="ECO:0007669"/>
    <property type="project" value="TreeGrafter"/>
</dbReference>
<dbReference type="GeneID" id="5413772"/>
<dbReference type="GO" id="GO:1990481">
    <property type="term" value="P:mRNA pseudouridine synthesis"/>
    <property type="evidence" value="ECO:0007669"/>
    <property type="project" value="TreeGrafter"/>
</dbReference>
<dbReference type="AlphaFoldDB" id="A4H7D9"/>
<evidence type="ECO:0000256" key="1">
    <source>
        <dbReference type="ARBA" id="ARBA00009375"/>
    </source>
</evidence>
<dbReference type="SUPFAM" id="SSF55120">
    <property type="entry name" value="Pseudouridine synthase"/>
    <property type="match status" value="1"/>
</dbReference>
<name>A4H7D9_LEIBR</name>
<gene>
    <name evidence="8" type="ORF">LBRM_13_1350</name>
</gene>
<feature type="region of interest" description="Disordered" evidence="6">
    <location>
        <begin position="311"/>
        <end position="397"/>
    </location>
</feature>
<evidence type="ECO:0000256" key="6">
    <source>
        <dbReference type="SAM" id="MobiDB-lite"/>
    </source>
</evidence>
<dbReference type="InterPro" id="IPR020095">
    <property type="entry name" value="PsdUridine_synth_TruA_C"/>
</dbReference>
<reference evidence="8 9" key="2">
    <citation type="journal article" date="2011" name="Genome Res.">
        <title>Chromosome and gene copy number variation allow major structural change between species and strains of Leishmania.</title>
        <authorList>
            <person name="Rogers M.B."/>
            <person name="Hilley J.D."/>
            <person name="Dickens N.J."/>
            <person name="Wilkes J."/>
            <person name="Bates P.A."/>
            <person name="Depledge D.P."/>
            <person name="Harris D."/>
            <person name="Her Y."/>
            <person name="Herzyk P."/>
            <person name="Imamura H."/>
            <person name="Otto T.D."/>
            <person name="Sanders M."/>
            <person name="Seeger K."/>
            <person name="Dujardin J.C."/>
            <person name="Berriman M."/>
            <person name="Smith D.F."/>
            <person name="Hertz-Fowler C."/>
            <person name="Mottram J.C."/>
        </authorList>
    </citation>
    <scope>NUCLEOTIDE SEQUENCE [LARGE SCALE GENOMIC DNA]</scope>
    <source>
        <strain evidence="8 9">MHOM/BR/75/M2904</strain>
    </source>
</reference>
<evidence type="ECO:0000313" key="8">
    <source>
        <dbReference type="EMBL" id="CAM45698.1"/>
    </source>
</evidence>
<dbReference type="OMA" id="GRRYEYY"/>
<dbReference type="Gene3D" id="3.30.70.580">
    <property type="entry name" value="Pseudouridine synthase I, catalytic domain, N-terminal subdomain"/>
    <property type="match status" value="1"/>
</dbReference>
<dbReference type="Gene3D" id="3.30.70.660">
    <property type="entry name" value="Pseudouridine synthase I, catalytic domain, C-terminal subdomain"/>
    <property type="match status" value="1"/>
</dbReference>
<evidence type="ECO:0000313" key="9">
    <source>
        <dbReference type="Proteomes" id="UP000007258"/>
    </source>
</evidence>
<reference evidence="8 9" key="1">
    <citation type="journal article" date="2007" name="Nat. Genet.">
        <title>Comparative genomic analysis of three Leishmania species that cause diverse human disease.</title>
        <authorList>
            <person name="Peacock C.S."/>
            <person name="Seeger K."/>
            <person name="Harris D."/>
            <person name="Murphy L."/>
            <person name="Ruiz J.C."/>
            <person name="Quail M.A."/>
            <person name="Peters N."/>
            <person name="Adlem E."/>
            <person name="Tivey A."/>
            <person name="Aslett M."/>
            <person name="Kerhornou A."/>
            <person name="Ivens A."/>
            <person name="Fraser A."/>
            <person name="Rajandream M.A."/>
            <person name="Carver T."/>
            <person name="Norbertczak H."/>
            <person name="Chillingworth T."/>
            <person name="Hance Z."/>
            <person name="Jagels K."/>
            <person name="Moule S."/>
            <person name="Ormond D."/>
            <person name="Rutter S."/>
            <person name="Squares R."/>
            <person name="Whitehead S."/>
            <person name="Rabbinowitsch E."/>
            <person name="Arrowsmith C."/>
            <person name="White B."/>
            <person name="Thurston S."/>
            <person name="Bringaud F."/>
            <person name="Baldauf S.L."/>
            <person name="Faulconbridge A."/>
            <person name="Jeffares D."/>
            <person name="Depledge D.P."/>
            <person name="Oyola S.O."/>
            <person name="Hilley J.D."/>
            <person name="Brito L.O."/>
            <person name="Tosi L.R."/>
            <person name="Barrell B."/>
            <person name="Cruz A.K."/>
            <person name="Mottram J.C."/>
            <person name="Smith D.F."/>
            <person name="Berriman M."/>
        </authorList>
    </citation>
    <scope>NUCLEOTIDE SEQUENCE [LARGE SCALE GENOMIC DNA]</scope>
    <source>
        <strain evidence="8 9">MHOM/BR/75/M2904</strain>
    </source>
</reference>
<evidence type="ECO:0000256" key="4">
    <source>
        <dbReference type="PIRSR" id="PIRSR641708-1"/>
    </source>
</evidence>
<organism evidence="8 9">
    <name type="scientific">Leishmania braziliensis</name>
    <dbReference type="NCBI Taxonomy" id="5660"/>
    <lineage>
        <taxon>Eukaryota</taxon>
        <taxon>Discoba</taxon>
        <taxon>Euglenozoa</taxon>
        <taxon>Kinetoplastea</taxon>
        <taxon>Metakinetoplastina</taxon>
        <taxon>Trypanosomatida</taxon>
        <taxon>Trypanosomatidae</taxon>
        <taxon>Leishmaniinae</taxon>
        <taxon>Leishmania</taxon>
        <taxon>Leishmania braziliensis species complex</taxon>
    </lineage>
</organism>
<dbReference type="InterPro" id="IPR020103">
    <property type="entry name" value="PsdUridine_synth_cat_dom_sf"/>
</dbReference>
<dbReference type="PANTHER" id="PTHR11142">
    <property type="entry name" value="PSEUDOURIDYLATE SYNTHASE"/>
    <property type="match status" value="1"/>
</dbReference>
<dbReference type="InterPro" id="IPR001406">
    <property type="entry name" value="PsdUridine_synth_TruA"/>
</dbReference>
<evidence type="ECO:0000256" key="5">
    <source>
        <dbReference type="PIRSR" id="PIRSR641708-2"/>
    </source>
</evidence>